<feature type="chain" id="PRO_5008688431" description="Nickel/cobalt transporter regulator" evidence="1">
    <location>
        <begin position="19"/>
        <end position="109"/>
    </location>
</feature>
<reference evidence="3" key="1">
    <citation type="submission" date="2016-08" db="EMBL/GenBank/DDBJ databases">
        <authorList>
            <person name="Varghese N."/>
            <person name="Submissions Spin"/>
        </authorList>
    </citation>
    <scope>NUCLEOTIDE SEQUENCE [LARGE SCALE GENOMIC DNA]</scope>
    <source>
        <strain evidence="3">REICA_082</strain>
    </source>
</reference>
<proteinExistence type="predicted"/>
<evidence type="ECO:0008006" key="4">
    <source>
        <dbReference type="Google" id="ProtNLM"/>
    </source>
</evidence>
<gene>
    <name evidence="2" type="ORF">GA0061071_102305</name>
</gene>
<organism evidence="2 3">
    <name type="scientific">Kosakonia oryzendophytica</name>
    <dbReference type="NCBI Taxonomy" id="1005665"/>
    <lineage>
        <taxon>Bacteria</taxon>
        <taxon>Pseudomonadati</taxon>
        <taxon>Pseudomonadota</taxon>
        <taxon>Gammaproteobacteria</taxon>
        <taxon>Enterobacterales</taxon>
        <taxon>Enterobacteriaceae</taxon>
        <taxon>Kosakonia</taxon>
    </lineage>
</organism>
<evidence type="ECO:0000313" key="2">
    <source>
        <dbReference type="EMBL" id="SCB87933.1"/>
    </source>
</evidence>
<keyword evidence="3" id="KW-1185">Reference proteome</keyword>
<name>A0A1C4A030_9ENTR</name>
<evidence type="ECO:0000313" key="3">
    <source>
        <dbReference type="Proteomes" id="UP000198975"/>
    </source>
</evidence>
<protein>
    <recommendedName>
        <fullName evidence="4">Nickel/cobalt transporter regulator</fullName>
    </recommendedName>
</protein>
<dbReference type="AlphaFoldDB" id="A0A1C4A030"/>
<dbReference type="EMBL" id="FMAY01000002">
    <property type="protein sequence ID" value="SCB87933.1"/>
    <property type="molecule type" value="Genomic_DNA"/>
</dbReference>
<dbReference type="OrthoDB" id="10002140at2"/>
<dbReference type="Proteomes" id="UP000198975">
    <property type="component" value="Unassembled WGS sequence"/>
</dbReference>
<dbReference type="RefSeq" id="WP_061498044.1">
    <property type="nucleotide sequence ID" value="NZ_CP115659.1"/>
</dbReference>
<sequence>MKILIFILITFAAGAAYADTYQQITTSNKPRTLVTGPDTFKNRLRYWFLMDDGNPSVYEVVEKNRKGEWVNVVHPDQNPVLIIKGNTLRIEHRDGNKLISMEQFARTTD</sequence>
<evidence type="ECO:0000256" key="1">
    <source>
        <dbReference type="SAM" id="SignalP"/>
    </source>
</evidence>
<keyword evidence="1" id="KW-0732">Signal</keyword>
<feature type="signal peptide" evidence="1">
    <location>
        <begin position="1"/>
        <end position="18"/>
    </location>
</feature>
<accession>A0A1C4A030</accession>